<feature type="region of interest" description="Disordered" evidence="2">
    <location>
        <begin position="435"/>
        <end position="454"/>
    </location>
</feature>
<feature type="compositionally biased region" description="Basic and acidic residues" evidence="2">
    <location>
        <begin position="757"/>
        <end position="778"/>
    </location>
</feature>
<dbReference type="AlphaFoldDB" id="A0A813CB69"/>
<organism evidence="3 4">
    <name type="scientific">Symbiodinium necroappetens</name>
    <dbReference type="NCBI Taxonomy" id="1628268"/>
    <lineage>
        <taxon>Eukaryota</taxon>
        <taxon>Sar</taxon>
        <taxon>Alveolata</taxon>
        <taxon>Dinophyceae</taxon>
        <taxon>Suessiales</taxon>
        <taxon>Symbiodiniaceae</taxon>
        <taxon>Symbiodinium</taxon>
    </lineage>
</organism>
<name>A0A813CB69_9DINO</name>
<dbReference type="OrthoDB" id="447837at2759"/>
<sequence>MPALTVNLLSGREVEANLSNFEGNGAELREVVGCALRVTPSRLRLLTANNVEIGDADVISEEIQCPITATVGKGQEIAEFCQEAMPSFTSRPVEDALNLPKGTEDLSDGILLGRAIMLGIKKEESRIWRKYLRMLKAHNANKWNFDPEEEWDECGGEWSEEEQTQAIKPHWQEARDGLQKCRKAASGFVELDKRLQQKLKLQFFCRWEEHEENGQTKRHRVYGIRQAYSAVEFEKVLGSWLEREKQWDKAASTSILSSWRERITTVIEVERESDSDQILKLFSTYCSLLTAAHAGQEAAAWIKPYTKTTVEALLKGLKKEAFMLRADAGLVPRNCPESNDPDHPDFMAERSDKVIIESMGLLHSTAASVEGLREGLWSFLGDLAEDRCDPLRFLGMRLLTQYHPANEATQQLFQKFTEFDWPHVREMAKAALEECQSAPEHPQSNGVEEVPTDCPSPRSLYLRSMKSNPIRLTIPRLGGRRRMRRGPRGEDYDPGKHVLFIVRDDEEDEDEYEEAVEALQVSVSLVPQLAGPARFERALVLAPSMLIRGEDSVWQRELREVSAQWQEPLRVWQWHGERACDLRYEAEAGVVPFPISRALQRAQGVAESKLQDYELAENISLTKSALAADAAAKKMSLMEDMKAKASEQQAQVEMSRKAMVAAEEAASKHDEHNAGLENALSKFNGLSQDVEGLQENVTMLEEALALTLARMQKHLDAVKASTAQAASDAEQAAQKAQQELRTLQGDFDRAVSNATKSEAESKEAADAARGAKKDHEDGQQTVELIKQLRRAVDEFYSAVDEVVYSDHSGSFEEDPLLKPALKKYNVMAASFMKIQSVAPDVYEKVKRAMPEIERNYESAIAVKCDPKEELMNGDEPLPEFDAQCGSGLFTKVGMTKLIIPETPAS</sequence>
<keyword evidence="1" id="KW-0175">Coiled coil</keyword>
<evidence type="ECO:0000313" key="3">
    <source>
        <dbReference type="EMBL" id="CAE7940372.1"/>
    </source>
</evidence>
<dbReference type="Proteomes" id="UP000601435">
    <property type="component" value="Unassembled WGS sequence"/>
</dbReference>
<accession>A0A813CB69</accession>
<proteinExistence type="predicted"/>
<feature type="coiled-coil region" evidence="1">
    <location>
        <begin position="638"/>
        <end position="753"/>
    </location>
</feature>
<dbReference type="EMBL" id="CAJNJA010091141">
    <property type="protein sequence ID" value="CAE7940372.1"/>
    <property type="molecule type" value="Genomic_DNA"/>
</dbReference>
<keyword evidence="4" id="KW-1185">Reference proteome</keyword>
<reference evidence="3" key="1">
    <citation type="submission" date="2021-02" db="EMBL/GenBank/DDBJ databases">
        <authorList>
            <person name="Dougan E. K."/>
            <person name="Rhodes N."/>
            <person name="Thang M."/>
            <person name="Chan C."/>
        </authorList>
    </citation>
    <scope>NUCLEOTIDE SEQUENCE</scope>
</reference>
<evidence type="ECO:0000313" key="4">
    <source>
        <dbReference type="Proteomes" id="UP000601435"/>
    </source>
</evidence>
<protein>
    <submittedName>
        <fullName evidence="3">YwqA protein</fullName>
    </submittedName>
</protein>
<feature type="region of interest" description="Disordered" evidence="2">
    <location>
        <begin position="754"/>
        <end position="780"/>
    </location>
</feature>
<evidence type="ECO:0000256" key="2">
    <source>
        <dbReference type="SAM" id="MobiDB-lite"/>
    </source>
</evidence>
<evidence type="ECO:0000256" key="1">
    <source>
        <dbReference type="SAM" id="Coils"/>
    </source>
</evidence>
<comment type="caution">
    <text evidence="3">The sequence shown here is derived from an EMBL/GenBank/DDBJ whole genome shotgun (WGS) entry which is preliminary data.</text>
</comment>
<gene>
    <name evidence="3" type="primary">ywqA</name>
    <name evidence="3" type="ORF">SNEC2469_LOCUS33865</name>
</gene>